<name>A0A4R5AJ91_9ACTN</name>
<comment type="caution">
    <text evidence="2">The sequence shown here is derived from an EMBL/GenBank/DDBJ whole genome shotgun (WGS) entry which is preliminary data.</text>
</comment>
<keyword evidence="3" id="KW-1185">Reference proteome</keyword>
<keyword evidence="1" id="KW-1133">Transmembrane helix</keyword>
<feature type="transmembrane region" description="Helical" evidence="1">
    <location>
        <begin position="181"/>
        <end position="208"/>
    </location>
</feature>
<dbReference type="EMBL" id="SMLB01000002">
    <property type="protein sequence ID" value="TDD72631.1"/>
    <property type="molecule type" value="Genomic_DNA"/>
</dbReference>
<protein>
    <recommendedName>
        <fullName evidence="4">DUF624 domain-containing protein</fullName>
    </recommendedName>
</protein>
<feature type="transmembrane region" description="Helical" evidence="1">
    <location>
        <begin position="32"/>
        <end position="52"/>
    </location>
</feature>
<reference evidence="2 3" key="1">
    <citation type="submission" date="2019-02" db="EMBL/GenBank/DDBJ databases">
        <title>Draft genome sequences of novel Actinobacteria.</title>
        <authorList>
            <person name="Sahin N."/>
            <person name="Ay H."/>
            <person name="Saygin H."/>
        </authorList>
    </citation>
    <scope>NUCLEOTIDE SEQUENCE [LARGE SCALE GENOMIC DNA]</scope>
    <source>
        <strain evidence="2 3">8K307</strain>
    </source>
</reference>
<evidence type="ECO:0000313" key="3">
    <source>
        <dbReference type="Proteomes" id="UP000295217"/>
    </source>
</evidence>
<accession>A0A4R5AJ91</accession>
<evidence type="ECO:0000256" key="1">
    <source>
        <dbReference type="SAM" id="Phobius"/>
    </source>
</evidence>
<dbReference type="OrthoDB" id="164925at2"/>
<sequence>MPFFDDAGIVRENHRGPVIGALAVFGEQVERMVGVSLAWAVTLAPAAAAFALPGLPAGVRAVMFVVSSLAVVPATGALYRLAATALDGDEVGVRAAIDAVRSSWLTSLRVLGPLYGAVTALVLTAIFATGLHPVAAVVAQVATLLALTASMFWGPLLARVPDASTVGVLRGSLLLAWRSPALAAGVGLVTLVFVAIGVLTIAGMALAVPAVLGLLHTNLVDHAGGMDG</sequence>
<dbReference type="Proteomes" id="UP000295217">
    <property type="component" value="Unassembled WGS sequence"/>
</dbReference>
<evidence type="ECO:0000313" key="2">
    <source>
        <dbReference type="EMBL" id="TDD72631.1"/>
    </source>
</evidence>
<dbReference type="AlphaFoldDB" id="A0A4R5AJ91"/>
<keyword evidence="1" id="KW-0472">Membrane</keyword>
<feature type="transmembrane region" description="Helical" evidence="1">
    <location>
        <begin position="137"/>
        <end position="160"/>
    </location>
</feature>
<feature type="transmembrane region" description="Helical" evidence="1">
    <location>
        <begin position="110"/>
        <end position="131"/>
    </location>
</feature>
<keyword evidence="1" id="KW-0812">Transmembrane</keyword>
<gene>
    <name evidence="2" type="ORF">E1262_01870</name>
</gene>
<proteinExistence type="predicted"/>
<organism evidence="2 3">
    <name type="scientific">Jiangella aurantiaca</name>
    <dbReference type="NCBI Taxonomy" id="2530373"/>
    <lineage>
        <taxon>Bacteria</taxon>
        <taxon>Bacillati</taxon>
        <taxon>Actinomycetota</taxon>
        <taxon>Actinomycetes</taxon>
        <taxon>Jiangellales</taxon>
        <taxon>Jiangellaceae</taxon>
        <taxon>Jiangella</taxon>
    </lineage>
</organism>
<dbReference type="RefSeq" id="WP_132101347.1">
    <property type="nucleotide sequence ID" value="NZ_SMLB01000002.1"/>
</dbReference>
<evidence type="ECO:0008006" key="4">
    <source>
        <dbReference type="Google" id="ProtNLM"/>
    </source>
</evidence>
<feature type="transmembrane region" description="Helical" evidence="1">
    <location>
        <begin position="58"/>
        <end position="79"/>
    </location>
</feature>